<feature type="compositionally biased region" description="Basic and acidic residues" evidence="1">
    <location>
        <begin position="110"/>
        <end position="119"/>
    </location>
</feature>
<dbReference type="Pfam" id="PF13963">
    <property type="entry name" value="Transpos_assoc"/>
    <property type="match status" value="1"/>
</dbReference>
<keyword evidence="4" id="KW-1185">Reference proteome</keyword>
<dbReference type="EMBL" id="JADFTS010000003">
    <property type="protein sequence ID" value="KAF9617552.1"/>
    <property type="molecule type" value="Genomic_DNA"/>
</dbReference>
<dbReference type="InterPro" id="IPR029480">
    <property type="entry name" value="Transpos_assoc"/>
</dbReference>
<reference evidence="3 4" key="1">
    <citation type="submission" date="2020-10" db="EMBL/GenBank/DDBJ databases">
        <title>The Coptis chinensis genome and diversification of protoberbering-type alkaloids.</title>
        <authorList>
            <person name="Wang B."/>
            <person name="Shu S."/>
            <person name="Song C."/>
            <person name="Liu Y."/>
        </authorList>
    </citation>
    <scope>NUCLEOTIDE SEQUENCE [LARGE SCALE GENOMIC DNA]</scope>
    <source>
        <strain evidence="3">HL-2020</strain>
        <tissue evidence="3">Leaf</tissue>
    </source>
</reference>
<sequence length="137" mass="15772">MGKARKSAENYCEAASDEYEDAVDEFIEFALAPLMDKTSIRCPCISCKNFNHLSPDIVKDHLIIEGIDMTYDPFVLHGEEGQVHVVDERVETTDFNLTETYEMLKATNESNKKEEFSRDPKKKPNSKRRLRVRKAIV</sequence>
<name>A0A835IJJ8_9MAGN</name>
<dbReference type="Proteomes" id="UP000631114">
    <property type="component" value="Unassembled WGS sequence"/>
</dbReference>
<proteinExistence type="predicted"/>
<feature type="region of interest" description="Disordered" evidence="1">
    <location>
        <begin position="106"/>
        <end position="137"/>
    </location>
</feature>
<evidence type="ECO:0000313" key="4">
    <source>
        <dbReference type="Proteomes" id="UP000631114"/>
    </source>
</evidence>
<feature type="domain" description="Transposase-associated" evidence="2">
    <location>
        <begin position="12"/>
        <end position="79"/>
    </location>
</feature>
<gene>
    <name evidence="3" type="ORF">IFM89_037364</name>
</gene>
<evidence type="ECO:0000256" key="1">
    <source>
        <dbReference type="SAM" id="MobiDB-lite"/>
    </source>
</evidence>
<comment type="caution">
    <text evidence="3">The sequence shown here is derived from an EMBL/GenBank/DDBJ whole genome shotgun (WGS) entry which is preliminary data.</text>
</comment>
<accession>A0A835IJJ8</accession>
<evidence type="ECO:0000313" key="3">
    <source>
        <dbReference type="EMBL" id="KAF9617552.1"/>
    </source>
</evidence>
<dbReference type="OrthoDB" id="1270417at2759"/>
<organism evidence="3 4">
    <name type="scientific">Coptis chinensis</name>
    <dbReference type="NCBI Taxonomy" id="261450"/>
    <lineage>
        <taxon>Eukaryota</taxon>
        <taxon>Viridiplantae</taxon>
        <taxon>Streptophyta</taxon>
        <taxon>Embryophyta</taxon>
        <taxon>Tracheophyta</taxon>
        <taxon>Spermatophyta</taxon>
        <taxon>Magnoliopsida</taxon>
        <taxon>Ranunculales</taxon>
        <taxon>Ranunculaceae</taxon>
        <taxon>Coptidoideae</taxon>
        <taxon>Coptis</taxon>
    </lineage>
</organism>
<evidence type="ECO:0000259" key="2">
    <source>
        <dbReference type="Pfam" id="PF13963"/>
    </source>
</evidence>
<protein>
    <recommendedName>
        <fullName evidence="2">Transposase-associated domain-containing protein</fullName>
    </recommendedName>
</protein>
<dbReference type="AlphaFoldDB" id="A0A835IJJ8"/>
<feature type="compositionally biased region" description="Basic residues" evidence="1">
    <location>
        <begin position="120"/>
        <end position="137"/>
    </location>
</feature>